<dbReference type="HOGENOM" id="CLU_082451_1_0_1"/>
<feature type="transmembrane region" description="Helical" evidence="2">
    <location>
        <begin position="88"/>
        <end position="111"/>
    </location>
</feature>
<evidence type="ECO:0000256" key="1">
    <source>
        <dbReference type="SAM" id="MobiDB-lite"/>
    </source>
</evidence>
<dbReference type="EMBL" id="AACS02000004">
    <property type="protein sequence ID" value="EAU83383.2"/>
    <property type="molecule type" value="Genomic_DNA"/>
</dbReference>
<feature type="transmembrane region" description="Helical" evidence="2">
    <location>
        <begin position="139"/>
        <end position="164"/>
    </location>
</feature>
<dbReference type="OrthoDB" id="3596006at2759"/>
<dbReference type="OMA" id="FMSISHY"/>
<evidence type="ECO:0000313" key="4">
    <source>
        <dbReference type="Proteomes" id="UP000001861"/>
    </source>
</evidence>
<feature type="transmembrane region" description="Helical" evidence="2">
    <location>
        <begin position="41"/>
        <end position="67"/>
    </location>
</feature>
<accession>A8P318</accession>
<dbReference type="VEuPathDB" id="FungiDB:CC1G_09077"/>
<protein>
    <submittedName>
        <fullName evidence="3">Uncharacterized protein</fullName>
    </submittedName>
</protein>
<dbReference type="RefSeq" id="XP_001838449.2">
    <property type="nucleotide sequence ID" value="XM_001838397.2"/>
</dbReference>
<organism evidence="3 4">
    <name type="scientific">Coprinopsis cinerea (strain Okayama-7 / 130 / ATCC MYA-4618 / FGSC 9003)</name>
    <name type="common">Inky cap fungus</name>
    <name type="synonym">Hormographiella aspergillata</name>
    <dbReference type="NCBI Taxonomy" id="240176"/>
    <lineage>
        <taxon>Eukaryota</taxon>
        <taxon>Fungi</taxon>
        <taxon>Dikarya</taxon>
        <taxon>Basidiomycota</taxon>
        <taxon>Agaricomycotina</taxon>
        <taxon>Agaricomycetes</taxon>
        <taxon>Agaricomycetidae</taxon>
        <taxon>Agaricales</taxon>
        <taxon>Agaricineae</taxon>
        <taxon>Psathyrellaceae</taxon>
        <taxon>Coprinopsis</taxon>
    </lineage>
</organism>
<comment type="caution">
    <text evidence="3">The sequence shown here is derived from an EMBL/GenBank/DDBJ whole genome shotgun (WGS) entry which is preliminary data.</text>
</comment>
<dbReference type="Proteomes" id="UP000001861">
    <property type="component" value="Unassembled WGS sequence"/>
</dbReference>
<evidence type="ECO:0000256" key="2">
    <source>
        <dbReference type="SAM" id="Phobius"/>
    </source>
</evidence>
<dbReference type="AlphaFoldDB" id="A8P318"/>
<keyword evidence="4" id="KW-1185">Reference proteome</keyword>
<feature type="compositionally biased region" description="Low complexity" evidence="1">
    <location>
        <begin position="184"/>
        <end position="195"/>
    </location>
</feature>
<proteinExistence type="predicted"/>
<dbReference type="InParanoid" id="A8P318"/>
<dbReference type="eggNOG" id="ENOG502RY6P">
    <property type="taxonomic scope" value="Eukaryota"/>
</dbReference>
<feature type="region of interest" description="Disordered" evidence="1">
    <location>
        <begin position="168"/>
        <end position="218"/>
    </location>
</feature>
<keyword evidence="2" id="KW-0812">Transmembrane</keyword>
<dbReference type="GeneID" id="6015038"/>
<sequence>MITALSAECTATYSLSKYNFHESDIEEASGHTMVVFNNDIYAAQCVTIVFCVLVATLFGADFFFLVFWPRRKYPQWYNGAKKGLAVGITMGMAAAALMSTIIITTHAAFVVGPDESTIVTMLQRFDWPPLVYRRYPHNIAWMVLIWIAFVSTLASTVLMFMAAAHDERHGTSPYPRDTVDDRSSQSTQSSSSAVDVGNGSSSLKANALEEKAGARSGV</sequence>
<gene>
    <name evidence="3" type="ORF">CC1G_09077</name>
</gene>
<evidence type="ECO:0000313" key="3">
    <source>
        <dbReference type="EMBL" id="EAU83383.2"/>
    </source>
</evidence>
<feature type="compositionally biased region" description="Basic and acidic residues" evidence="1">
    <location>
        <begin position="207"/>
        <end position="218"/>
    </location>
</feature>
<keyword evidence="2" id="KW-0472">Membrane</keyword>
<reference evidence="3 4" key="1">
    <citation type="journal article" date="2010" name="Proc. Natl. Acad. Sci. U.S.A.">
        <title>Insights into evolution of multicellular fungi from the assembled chromosomes of the mushroom Coprinopsis cinerea (Coprinus cinereus).</title>
        <authorList>
            <person name="Stajich J.E."/>
            <person name="Wilke S.K."/>
            <person name="Ahren D."/>
            <person name="Au C.H."/>
            <person name="Birren B.W."/>
            <person name="Borodovsky M."/>
            <person name="Burns C."/>
            <person name="Canback B."/>
            <person name="Casselton L.A."/>
            <person name="Cheng C.K."/>
            <person name="Deng J."/>
            <person name="Dietrich F.S."/>
            <person name="Fargo D.C."/>
            <person name="Farman M.L."/>
            <person name="Gathman A.C."/>
            <person name="Goldberg J."/>
            <person name="Guigo R."/>
            <person name="Hoegger P.J."/>
            <person name="Hooker J.B."/>
            <person name="Huggins A."/>
            <person name="James T.Y."/>
            <person name="Kamada T."/>
            <person name="Kilaru S."/>
            <person name="Kodira C."/>
            <person name="Kues U."/>
            <person name="Kupfer D."/>
            <person name="Kwan H.S."/>
            <person name="Lomsadze A."/>
            <person name="Li W."/>
            <person name="Lilly W.W."/>
            <person name="Ma L.J."/>
            <person name="Mackey A.J."/>
            <person name="Manning G."/>
            <person name="Martin F."/>
            <person name="Muraguchi H."/>
            <person name="Natvig D.O."/>
            <person name="Palmerini H."/>
            <person name="Ramesh M.A."/>
            <person name="Rehmeyer C.J."/>
            <person name="Roe B.A."/>
            <person name="Shenoy N."/>
            <person name="Stanke M."/>
            <person name="Ter-Hovhannisyan V."/>
            <person name="Tunlid A."/>
            <person name="Velagapudi R."/>
            <person name="Vision T.J."/>
            <person name="Zeng Q."/>
            <person name="Zolan M.E."/>
            <person name="Pukkila P.J."/>
        </authorList>
    </citation>
    <scope>NUCLEOTIDE SEQUENCE [LARGE SCALE GENOMIC DNA]</scope>
    <source>
        <strain evidence="4">Okayama-7 / 130 / ATCC MYA-4618 / FGSC 9003</strain>
    </source>
</reference>
<keyword evidence="2" id="KW-1133">Transmembrane helix</keyword>
<name>A8P318_COPC7</name>
<dbReference type="KEGG" id="cci:CC1G_09077"/>